<dbReference type="RefSeq" id="XP_009018229.1">
    <property type="nucleotide sequence ID" value="XM_009019981.1"/>
</dbReference>
<evidence type="ECO:0000313" key="3">
    <source>
        <dbReference type="EMBL" id="ESO03672.1"/>
    </source>
</evidence>
<evidence type="ECO:0000313" key="5">
    <source>
        <dbReference type="Proteomes" id="UP000015101"/>
    </source>
</evidence>
<dbReference type="EnsemblMetazoa" id="HelroT173370">
    <property type="protein sequence ID" value="HelroP173370"/>
    <property type="gene ID" value="HelroG173370"/>
</dbReference>
<proteinExistence type="predicted"/>
<dbReference type="AlphaFoldDB" id="T1F6Q6"/>
<dbReference type="KEGG" id="hro:HELRODRAFT_173370"/>
<dbReference type="EMBL" id="AMQM01004530">
    <property type="status" value="NOT_ANNOTATED_CDS"/>
    <property type="molecule type" value="Genomic_DNA"/>
</dbReference>
<dbReference type="EMBL" id="KB096590">
    <property type="protein sequence ID" value="ESO03672.1"/>
    <property type="molecule type" value="Genomic_DNA"/>
</dbReference>
<dbReference type="HOGENOM" id="CLU_1078809_0_0_1"/>
<dbReference type="InterPro" id="IPR035810">
    <property type="entry name" value="PEBP_euk"/>
</dbReference>
<reference evidence="4" key="3">
    <citation type="submission" date="2015-06" db="UniProtKB">
        <authorList>
            <consortium name="EnsemblMetazoa"/>
        </authorList>
    </citation>
    <scope>IDENTIFICATION</scope>
</reference>
<reference evidence="5" key="1">
    <citation type="submission" date="2012-12" db="EMBL/GenBank/DDBJ databases">
        <authorList>
            <person name="Hellsten U."/>
            <person name="Grimwood J."/>
            <person name="Chapman J.A."/>
            <person name="Shapiro H."/>
            <person name="Aerts A."/>
            <person name="Otillar R.P."/>
            <person name="Terry A.Y."/>
            <person name="Boore J.L."/>
            <person name="Simakov O."/>
            <person name="Marletaz F."/>
            <person name="Cho S.-J."/>
            <person name="Edsinger-Gonzales E."/>
            <person name="Havlak P."/>
            <person name="Kuo D.-H."/>
            <person name="Larsson T."/>
            <person name="Lv J."/>
            <person name="Arendt D."/>
            <person name="Savage R."/>
            <person name="Osoegawa K."/>
            <person name="de Jong P."/>
            <person name="Lindberg D.R."/>
            <person name="Seaver E.C."/>
            <person name="Weisblat D.A."/>
            <person name="Putnam N.H."/>
            <person name="Grigoriev I.V."/>
            <person name="Rokhsar D.S."/>
        </authorList>
    </citation>
    <scope>NUCLEOTIDE SEQUENCE</scope>
</reference>
<dbReference type="InterPro" id="IPR036610">
    <property type="entry name" value="PEBP-like_sf"/>
</dbReference>
<name>T1F6Q6_HELRO</name>
<feature type="region of interest" description="Disordered" evidence="1">
    <location>
        <begin position="177"/>
        <end position="214"/>
    </location>
</feature>
<evidence type="ECO:0008006" key="6">
    <source>
        <dbReference type="Google" id="ProtNLM"/>
    </source>
</evidence>
<feature type="chain" id="PRO_5010980316" description="Phosphatidylethanolamine-binding protein" evidence="2">
    <location>
        <begin position="28"/>
        <end position="241"/>
    </location>
</feature>
<keyword evidence="5" id="KW-1185">Reference proteome</keyword>
<feature type="signal peptide" evidence="2">
    <location>
        <begin position="1"/>
        <end position="27"/>
    </location>
</feature>
<reference evidence="3 5" key="2">
    <citation type="journal article" date="2013" name="Nature">
        <title>Insights into bilaterian evolution from three spiralian genomes.</title>
        <authorList>
            <person name="Simakov O."/>
            <person name="Marletaz F."/>
            <person name="Cho S.J."/>
            <person name="Edsinger-Gonzales E."/>
            <person name="Havlak P."/>
            <person name="Hellsten U."/>
            <person name="Kuo D.H."/>
            <person name="Larsson T."/>
            <person name="Lv J."/>
            <person name="Arendt D."/>
            <person name="Savage R."/>
            <person name="Osoegawa K."/>
            <person name="de Jong P."/>
            <person name="Grimwood J."/>
            <person name="Chapman J.A."/>
            <person name="Shapiro H."/>
            <person name="Aerts A."/>
            <person name="Otillar R.P."/>
            <person name="Terry A.Y."/>
            <person name="Boore J.L."/>
            <person name="Grigoriev I.V."/>
            <person name="Lindberg D.R."/>
            <person name="Seaver E.C."/>
            <person name="Weisblat D.A."/>
            <person name="Putnam N.H."/>
            <person name="Rokhsar D.S."/>
        </authorList>
    </citation>
    <scope>NUCLEOTIDE SEQUENCE</scope>
</reference>
<dbReference type="SUPFAM" id="SSF49777">
    <property type="entry name" value="PEBP-like"/>
    <property type="match status" value="1"/>
</dbReference>
<gene>
    <name evidence="4" type="primary">20204505</name>
    <name evidence="3" type="ORF">HELRODRAFT_173370</name>
</gene>
<sequence length="241" mass="27409">MARLLSSPCTSLLLLIIASVSVIDVAGDEDCQNPPVDGFCEYVSHIYMRMELKDYPGCGIERDLDKYMVVMVDLDAPNPKNPTDRSWLHWVKKTTGADLVKGVTSDGKNDLVEFIPPYPYGPEPHRYQVYIIREPFDQNFQLIDKERPRWNVSKFGDDELMCAYLFAGYEFLTRNPNKDEVPTKKPDAPSTKQIETISEPPETQPHTKSKNKEPSDVATCSASLLIIFSSAFNMLMIFKIY</sequence>
<dbReference type="GeneID" id="20204505"/>
<evidence type="ECO:0000256" key="2">
    <source>
        <dbReference type="SAM" id="SignalP"/>
    </source>
</evidence>
<dbReference type="CTD" id="20204505"/>
<dbReference type="Gene3D" id="3.90.280.10">
    <property type="entry name" value="PEBP-like"/>
    <property type="match status" value="1"/>
</dbReference>
<dbReference type="Pfam" id="PF01161">
    <property type="entry name" value="PBP"/>
    <property type="match status" value="1"/>
</dbReference>
<protein>
    <recommendedName>
        <fullName evidence="6">Phosphatidylethanolamine-binding protein</fullName>
    </recommendedName>
</protein>
<dbReference type="OrthoDB" id="6053929at2759"/>
<keyword evidence="2" id="KW-0732">Signal</keyword>
<evidence type="ECO:0000256" key="1">
    <source>
        <dbReference type="SAM" id="MobiDB-lite"/>
    </source>
</evidence>
<dbReference type="Proteomes" id="UP000015101">
    <property type="component" value="Unassembled WGS sequence"/>
</dbReference>
<accession>T1F6Q6</accession>
<organism evidence="4 5">
    <name type="scientific">Helobdella robusta</name>
    <name type="common">Californian leech</name>
    <dbReference type="NCBI Taxonomy" id="6412"/>
    <lineage>
        <taxon>Eukaryota</taxon>
        <taxon>Metazoa</taxon>
        <taxon>Spiralia</taxon>
        <taxon>Lophotrochozoa</taxon>
        <taxon>Annelida</taxon>
        <taxon>Clitellata</taxon>
        <taxon>Hirudinea</taxon>
        <taxon>Rhynchobdellida</taxon>
        <taxon>Glossiphoniidae</taxon>
        <taxon>Helobdella</taxon>
    </lineage>
</organism>
<evidence type="ECO:0000313" key="4">
    <source>
        <dbReference type="EnsemblMetazoa" id="HelroP173370"/>
    </source>
</evidence>
<dbReference type="InterPro" id="IPR008914">
    <property type="entry name" value="PEBP"/>
</dbReference>
<dbReference type="STRING" id="6412.T1F6Q6"/>
<dbReference type="InParanoid" id="T1F6Q6"/>
<feature type="compositionally biased region" description="Basic and acidic residues" evidence="1">
    <location>
        <begin position="177"/>
        <end position="187"/>
    </location>
</feature>
<dbReference type="PANTHER" id="PTHR11362">
    <property type="entry name" value="PHOSPHATIDYLETHANOLAMINE-BINDING PROTEIN"/>
    <property type="match status" value="1"/>
</dbReference>
<dbReference type="PANTHER" id="PTHR11362:SF82">
    <property type="entry name" value="PHOSPHATIDYLETHANOLAMINE-BINDING PROTEIN 4"/>
    <property type="match status" value="1"/>
</dbReference>